<feature type="domain" description="EDRF1 N-terminal" evidence="2">
    <location>
        <begin position="85"/>
        <end position="181"/>
    </location>
</feature>
<evidence type="ECO:0000259" key="2">
    <source>
        <dbReference type="Pfam" id="PF23788"/>
    </source>
</evidence>
<dbReference type="PANTHER" id="PTHR15000">
    <property type="entry name" value="ERYTHROID DIFFERENTIATION-RELATED FACTOR 1"/>
    <property type="match status" value="1"/>
</dbReference>
<protein>
    <submittedName>
        <fullName evidence="3">Erythroid differentiation-related factor 1</fullName>
    </submittedName>
</protein>
<evidence type="ECO:0000313" key="3">
    <source>
        <dbReference type="EMBL" id="KAK2572614.1"/>
    </source>
</evidence>
<name>A0AAD9VFJ9_ACRCE</name>
<organism evidence="3 4">
    <name type="scientific">Acropora cervicornis</name>
    <name type="common">Staghorn coral</name>
    <dbReference type="NCBI Taxonomy" id="6130"/>
    <lineage>
        <taxon>Eukaryota</taxon>
        <taxon>Metazoa</taxon>
        <taxon>Cnidaria</taxon>
        <taxon>Anthozoa</taxon>
        <taxon>Hexacorallia</taxon>
        <taxon>Scleractinia</taxon>
        <taxon>Astrocoeniina</taxon>
        <taxon>Acroporidae</taxon>
        <taxon>Acropora</taxon>
    </lineage>
</organism>
<reference evidence="3" key="1">
    <citation type="journal article" date="2023" name="G3 (Bethesda)">
        <title>Whole genome assembly and annotation of the endangered Caribbean coral Acropora cervicornis.</title>
        <authorList>
            <person name="Selwyn J.D."/>
            <person name="Vollmer S.V."/>
        </authorList>
    </citation>
    <scope>NUCLEOTIDE SEQUENCE</scope>
    <source>
        <strain evidence="3">K2</strain>
    </source>
</reference>
<dbReference type="InterPro" id="IPR056582">
    <property type="entry name" value="EDRF1_N"/>
</dbReference>
<dbReference type="EMBL" id="JARQWQ010000004">
    <property type="protein sequence ID" value="KAK2572614.1"/>
    <property type="molecule type" value="Genomic_DNA"/>
</dbReference>
<accession>A0AAD9VFJ9</accession>
<dbReference type="GO" id="GO:0045893">
    <property type="term" value="P:positive regulation of DNA-templated transcription"/>
    <property type="evidence" value="ECO:0007669"/>
    <property type="project" value="TreeGrafter"/>
</dbReference>
<dbReference type="Proteomes" id="UP001249851">
    <property type="component" value="Unassembled WGS sequence"/>
</dbReference>
<reference evidence="3" key="2">
    <citation type="journal article" date="2023" name="Science">
        <title>Genomic signatures of disease resistance in endangered staghorn corals.</title>
        <authorList>
            <person name="Vollmer S.V."/>
            <person name="Selwyn J.D."/>
            <person name="Despard B.A."/>
            <person name="Roesel C.L."/>
        </authorList>
    </citation>
    <scope>NUCLEOTIDE SEQUENCE</scope>
    <source>
        <strain evidence="3">K2</strain>
    </source>
</reference>
<proteinExistence type="predicted"/>
<dbReference type="Pfam" id="PF23788">
    <property type="entry name" value="EDRF1_N"/>
    <property type="match status" value="2"/>
</dbReference>
<gene>
    <name evidence="3" type="ORF">P5673_002886</name>
</gene>
<evidence type="ECO:0000313" key="4">
    <source>
        <dbReference type="Proteomes" id="UP001249851"/>
    </source>
</evidence>
<feature type="region of interest" description="Disordered" evidence="1">
    <location>
        <begin position="179"/>
        <end position="208"/>
    </location>
</feature>
<dbReference type="AlphaFoldDB" id="A0AAD9VFJ9"/>
<comment type="caution">
    <text evidence="3">The sequence shown here is derived from an EMBL/GenBank/DDBJ whole genome shotgun (WGS) entry which is preliminary data.</text>
</comment>
<evidence type="ECO:0000256" key="1">
    <source>
        <dbReference type="SAM" id="MobiDB-lite"/>
    </source>
</evidence>
<feature type="compositionally biased region" description="Polar residues" evidence="1">
    <location>
        <begin position="190"/>
        <end position="208"/>
    </location>
</feature>
<sequence length="343" mass="38207">MEKEYQNSIMTPERSDFVCKEASLHDNSKSSGTGVSSTAVVKYSAQEILPYNKLQQDTDLNVAPSNWLRDGRFSDVDHIRRDPVEFSSGKAEVSLAVHRVGQTLLLDCLDVPAVISYASQQTDDSIHPQWLYDFYCEKTGIPKDARKLFNKKKKKKDQAKLRHIFSKFLHYSIQDRNSGAQDGSCESPDGSHSSAFQHPRVSHSNNDSTDAMLGVSGISAGNIDLFSPIINEVDSQEDHFVLPQAIETRTVRHHAVPLDCGNPINVLTGLDYWLDNLMCNVPEVAMCYHLDGIVQVIKDIAQHILSFMKSNCTKEATGSDVIKLYDLTSICQQGTRNSSPVTQ</sequence>
<keyword evidence="4" id="KW-1185">Reference proteome</keyword>
<dbReference type="PANTHER" id="PTHR15000:SF1">
    <property type="entry name" value="ERYTHROID DIFFERENTIATION-RELATED FACTOR 1"/>
    <property type="match status" value="1"/>
</dbReference>
<feature type="domain" description="EDRF1 N-terminal" evidence="2">
    <location>
        <begin position="259"/>
        <end position="336"/>
    </location>
</feature>